<evidence type="ECO:0000313" key="2">
    <source>
        <dbReference type="EMBL" id="NYH78173.1"/>
    </source>
</evidence>
<sequence length="247" mass="25931">MSPPESALSVFPCARIELPGSRSRPGPCPDGGSGVRGCCTPRRSRFSELSSREFPAGPSPLPASEPRPVGSSRTPRRGAHSAERPACGRSAWSSSVNNRVGTTTNPASGKNEPLHGRPDEIRAVFHGSSILPEDRPRTGPCRAERVAMCFRGDPEDALVAVGCSRRRSRRASGCFPGPVRGVRGRTGTPGGPHGCRAGRPRPAVSRTAPPRPGRSEHDRVSATARPCRAPCTPSGGTRGPEPRSPCG</sequence>
<dbReference type="AlphaFoldDB" id="A0A852Z7L8"/>
<feature type="region of interest" description="Disordered" evidence="1">
    <location>
        <begin position="16"/>
        <end position="121"/>
    </location>
</feature>
<proteinExistence type="predicted"/>
<organism evidence="2 3">
    <name type="scientific">Actinopolyspora biskrensis</name>
    <dbReference type="NCBI Taxonomy" id="1470178"/>
    <lineage>
        <taxon>Bacteria</taxon>
        <taxon>Bacillati</taxon>
        <taxon>Actinomycetota</taxon>
        <taxon>Actinomycetes</taxon>
        <taxon>Actinopolysporales</taxon>
        <taxon>Actinopolysporaceae</taxon>
        <taxon>Actinopolyspora</taxon>
    </lineage>
</organism>
<feature type="compositionally biased region" description="Basic and acidic residues" evidence="1">
    <location>
        <begin position="112"/>
        <end position="121"/>
    </location>
</feature>
<reference evidence="2 3" key="1">
    <citation type="submission" date="2020-07" db="EMBL/GenBank/DDBJ databases">
        <title>Genomic Encyclopedia of Type Strains, Phase III (KMG-III): the genomes of soil and plant-associated and newly described type strains.</title>
        <authorList>
            <person name="Whitman W."/>
        </authorList>
    </citation>
    <scope>NUCLEOTIDE SEQUENCE [LARGE SCALE GENOMIC DNA]</scope>
    <source>
        <strain evidence="2 3">CECT 8576</strain>
    </source>
</reference>
<feature type="region of interest" description="Disordered" evidence="1">
    <location>
        <begin position="169"/>
        <end position="247"/>
    </location>
</feature>
<evidence type="ECO:0000313" key="3">
    <source>
        <dbReference type="Proteomes" id="UP000548304"/>
    </source>
</evidence>
<comment type="caution">
    <text evidence="2">The sequence shown here is derived from an EMBL/GenBank/DDBJ whole genome shotgun (WGS) entry which is preliminary data.</text>
</comment>
<protein>
    <submittedName>
        <fullName evidence="2">Uncharacterized protein</fullName>
    </submittedName>
</protein>
<feature type="compositionally biased region" description="Low complexity" evidence="1">
    <location>
        <begin position="171"/>
        <end position="181"/>
    </location>
</feature>
<dbReference type="Proteomes" id="UP000548304">
    <property type="component" value="Unassembled WGS sequence"/>
</dbReference>
<dbReference type="EMBL" id="JACBYW010000002">
    <property type="protein sequence ID" value="NYH78173.1"/>
    <property type="molecule type" value="Genomic_DNA"/>
</dbReference>
<keyword evidence="3" id="KW-1185">Reference proteome</keyword>
<name>A0A852Z7L8_9ACTN</name>
<feature type="compositionally biased region" description="Polar residues" evidence="1">
    <location>
        <begin position="91"/>
        <end position="108"/>
    </location>
</feature>
<accession>A0A852Z7L8</accession>
<evidence type="ECO:0000256" key="1">
    <source>
        <dbReference type="SAM" id="MobiDB-lite"/>
    </source>
</evidence>
<gene>
    <name evidence="2" type="ORF">FHR84_001495</name>
</gene>